<dbReference type="KEGG" id="acil:ESZ_00221"/>
<dbReference type="InterPro" id="IPR002035">
    <property type="entry name" value="VWF_A"/>
</dbReference>
<dbReference type="SUPFAM" id="SSF53300">
    <property type="entry name" value="vWA-like"/>
    <property type="match status" value="1"/>
</dbReference>
<protein>
    <recommendedName>
        <fullName evidence="2">VWFA domain-containing protein</fullName>
    </recommendedName>
</protein>
<evidence type="ECO:0000313" key="3">
    <source>
        <dbReference type="EMBL" id="CAB3976415.1"/>
    </source>
</evidence>
<feature type="compositionally biased region" description="Low complexity" evidence="1">
    <location>
        <begin position="270"/>
        <end position="294"/>
    </location>
</feature>
<dbReference type="Proteomes" id="UP000509549">
    <property type="component" value="Chromosome"/>
</dbReference>
<organism evidence="3 4">
    <name type="scientific">Candidatus Azoamicus ciliaticola</name>
    <dbReference type="NCBI Taxonomy" id="2652803"/>
    <lineage>
        <taxon>Bacteria</taxon>
        <taxon>Pseudomonadati</taxon>
        <taxon>Pseudomonadota</taxon>
        <taxon>Gammaproteobacteria</taxon>
        <taxon>Candidatus Azoamicaceae</taxon>
        <taxon>Candidatus Azoamicus</taxon>
    </lineage>
</organism>
<feature type="region of interest" description="Disordered" evidence="1">
    <location>
        <begin position="267"/>
        <end position="294"/>
    </location>
</feature>
<dbReference type="SMART" id="SM00327">
    <property type="entry name" value="VWA"/>
    <property type="match status" value="1"/>
</dbReference>
<feature type="domain" description="VWFA" evidence="2">
    <location>
        <begin position="423"/>
        <end position="608"/>
    </location>
</feature>
<dbReference type="InterPro" id="IPR051928">
    <property type="entry name" value="NorD/CobT"/>
</dbReference>
<dbReference type="PANTHER" id="PTHR41248">
    <property type="entry name" value="NORD PROTEIN"/>
    <property type="match status" value="1"/>
</dbReference>
<dbReference type="EMBL" id="LR794158">
    <property type="protein sequence ID" value="CAB3976415.1"/>
    <property type="molecule type" value="Genomic_DNA"/>
</dbReference>
<evidence type="ECO:0000259" key="2">
    <source>
        <dbReference type="PROSITE" id="PS50234"/>
    </source>
</evidence>
<evidence type="ECO:0000313" key="4">
    <source>
        <dbReference type="Proteomes" id="UP000509549"/>
    </source>
</evidence>
<proteinExistence type="predicted"/>
<name>A0A6J5JWV1_9GAMM</name>
<sequence length="608" mass="72107">MTKDKNAIILKKNIKIFKILASAFANEEITILQSHDETGSYYEKNIILPKKICLIQKKQLNKYCYIYKILFSIISKKLNLYIRNNKENIDYKILFSLITIKTINKKLTQHYKNIKKILKKIYPIVNKTRRNITKLNERCLLIEIIIKKLTYEKIKENLILNKEEKIWLFEIENTLNIEEKNITEKTTYLYNKLTKIHKNYQEPTFYLLWGYIYTKKDIKINKIIKQIKQNKIKKQKSSNKSLIINKINNIKKQNNIQAIFDYKKTHDKYNNNNKNTDKSTSISENKNKNSSTTNADHSISLLVKSNIIKTITTQNNYSNNKKLTYKEWDHTQNTYKNNWCHLFIKNLHSKNKETFKINENIKTEIKLFKKYFKLILNKSSINKKKITGYDIDIDSIVDNYQEVYCNIYNKVYIQKNKKSKDTAVLILIDSSLSTESFYNETQTLEKLKTIAYIIAEGINNTTSKFIISTFHSNTRYDCRYLIIKDINEQWIKKKYTLLNIKPNGYTRIGPALRHSITLLKKIKTEKKIIILLSDGTPTDYDEYEGLYGLSDIKKVITEANKQKIYIKTLLINNKNNDLFIKTMKKQNCYKIDDKSKIYTKIIKIFNSI</sequence>
<dbReference type="PANTHER" id="PTHR41248:SF1">
    <property type="entry name" value="NORD PROTEIN"/>
    <property type="match status" value="1"/>
</dbReference>
<evidence type="ECO:0000256" key="1">
    <source>
        <dbReference type="SAM" id="MobiDB-lite"/>
    </source>
</evidence>
<dbReference type="RefSeq" id="WP_176604943.1">
    <property type="nucleotide sequence ID" value="NZ_LR794158.1"/>
</dbReference>
<accession>A0A6J5JWV1</accession>
<dbReference type="Gene3D" id="3.40.50.410">
    <property type="entry name" value="von Willebrand factor, type A domain"/>
    <property type="match status" value="1"/>
</dbReference>
<dbReference type="PROSITE" id="PS50234">
    <property type="entry name" value="VWFA"/>
    <property type="match status" value="1"/>
</dbReference>
<dbReference type="InterPro" id="IPR036465">
    <property type="entry name" value="vWFA_dom_sf"/>
</dbReference>
<dbReference type="AlphaFoldDB" id="A0A6J5JWV1"/>
<keyword evidence="4" id="KW-1185">Reference proteome</keyword>
<reference evidence="3 4" key="1">
    <citation type="submission" date="2020-04" db="EMBL/GenBank/DDBJ databases">
        <authorList>
            <person name="Graf S J."/>
        </authorList>
    </citation>
    <scope>NUCLEOTIDE SEQUENCE [LARGE SCALE GENOMIC DNA]</scope>
    <source>
        <strain evidence="3">1</strain>
    </source>
</reference>
<gene>
    <name evidence="3" type="ORF">ESZ_00221</name>
</gene>